<evidence type="ECO:0000256" key="2">
    <source>
        <dbReference type="SAM" id="SignalP"/>
    </source>
</evidence>
<keyword evidence="2" id="KW-0732">Signal</keyword>
<dbReference type="GeneID" id="107223285"/>
<dbReference type="InParanoid" id="A0A6J0BVM5"/>
<dbReference type="AlphaFoldDB" id="A0A6J0BVM5"/>
<proteinExistence type="predicted"/>
<feature type="compositionally biased region" description="Polar residues" evidence="1">
    <location>
        <begin position="106"/>
        <end position="121"/>
    </location>
</feature>
<dbReference type="OrthoDB" id="6514900at2759"/>
<gene>
    <name evidence="4" type="primary">LOC107223285</name>
</gene>
<keyword evidence="3" id="KW-1185">Reference proteome</keyword>
<dbReference type="KEGG" id="nlo:107223285"/>
<feature type="chain" id="PRO_5026924292" evidence="2">
    <location>
        <begin position="31"/>
        <end position="135"/>
    </location>
</feature>
<reference evidence="4" key="1">
    <citation type="submission" date="2025-08" db="UniProtKB">
        <authorList>
            <consortium name="RefSeq"/>
        </authorList>
    </citation>
    <scope>IDENTIFICATION</scope>
    <source>
        <tissue evidence="4">Thorax and Abdomen</tissue>
    </source>
</reference>
<evidence type="ECO:0000313" key="3">
    <source>
        <dbReference type="Proteomes" id="UP000829291"/>
    </source>
</evidence>
<protein>
    <submittedName>
        <fullName evidence="4">Uncharacterized protein LOC107223285</fullName>
    </submittedName>
</protein>
<organism evidence="4">
    <name type="scientific">Neodiprion lecontei</name>
    <name type="common">Redheaded pine sawfly</name>
    <dbReference type="NCBI Taxonomy" id="441921"/>
    <lineage>
        <taxon>Eukaryota</taxon>
        <taxon>Metazoa</taxon>
        <taxon>Ecdysozoa</taxon>
        <taxon>Arthropoda</taxon>
        <taxon>Hexapoda</taxon>
        <taxon>Insecta</taxon>
        <taxon>Pterygota</taxon>
        <taxon>Neoptera</taxon>
        <taxon>Endopterygota</taxon>
        <taxon>Hymenoptera</taxon>
        <taxon>Tenthredinoidea</taxon>
        <taxon>Diprionidae</taxon>
        <taxon>Diprioninae</taxon>
        <taxon>Neodiprion</taxon>
    </lineage>
</organism>
<dbReference type="Proteomes" id="UP000829291">
    <property type="component" value="Chromosome 4"/>
</dbReference>
<sequence length="135" mass="15119">MSSPVKRMTIFTTAGAVLLVLALLATDTDARPSGPLSRQKRVSDQRLAELETLLALSKLRGRLVTVPVAFGQVDPTIIGRRRRSMESGLQRLQRLLQEAEERDSLSAGQESDESFQSYFNNHQHRQGEETEEQLV</sequence>
<evidence type="ECO:0000313" key="4">
    <source>
        <dbReference type="RefSeq" id="XP_015518404.1"/>
    </source>
</evidence>
<feature type="signal peptide" evidence="2">
    <location>
        <begin position="1"/>
        <end position="30"/>
    </location>
</feature>
<accession>A0A6J0BVM5</accession>
<name>A0A6J0BVM5_NEOLC</name>
<dbReference type="RefSeq" id="XP_015518404.1">
    <property type="nucleotide sequence ID" value="XM_015662918.2"/>
</dbReference>
<feature type="region of interest" description="Disordered" evidence="1">
    <location>
        <begin position="100"/>
        <end position="135"/>
    </location>
</feature>
<evidence type="ECO:0000256" key="1">
    <source>
        <dbReference type="SAM" id="MobiDB-lite"/>
    </source>
</evidence>